<evidence type="ECO:0000313" key="2">
    <source>
        <dbReference type="Proteomes" id="UP001589609"/>
    </source>
</evidence>
<dbReference type="RefSeq" id="WP_379951576.1">
    <property type="nucleotide sequence ID" value="NZ_JBHMAF010000193.1"/>
</dbReference>
<dbReference type="Proteomes" id="UP001589609">
    <property type="component" value="Unassembled WGS sequence"/>
</dbReference>
<sequence>MERVDKACLCSITQEELEQRLDQNDLQICEACLEDEKFILYLDKLFT</sequence>
<name>A0ABV5WL74_9BACI</name>
<accession>A0ABV5WL74</accession>
<organism evidence="1 2">
    <name type="scientific">Ectobacillus funiculus</name>
    <dbReference type="NCBI Taxonomy" id="137993"/>
    <lineage>
        <taxon>Bacteria</taxon>
        <taxon>Bacillati</taxon>
        <taxon>Bacillota</taxon>
        <taxon>Bacilli</taxon>
        <taxon>Bacillales</taxon>
        <taxon>Bacillaceae</taxon>
        <taxon>Ectobacillus</taxon>
    </lineage>
</organism>
<evidence type="ECO:0008006" key="3">
    <source>
        <dbReference type="Google" id="ProtNLM"/>
    </source>
</evidence>
<evidence type="ECO:0000313" key="1">
    <source>
        <dbReference type="EMBL" id="MFB9761397.1"/>
    </source>
</evidence>
<proteinExistence type="predicted"/>
<dbReference type="EMBL" id="JBHMAF010000193">
    <property type="protein sequence ID" value="MFB9761397.1"/>
    <property type="molecule type" value="Genomic_DNA"/>
</dbReference>
<gene>
    <name evidence="1" type="ORF">ACFFMS_24425</name>
</gene>
<reference evidence="1 2" key="1">
    <citation type="submission" date="2024-09" db="EMBL/GenBank/DDBJ databases">
        <authorList>
            <person name="Sun Q."/>
            <person name="Mori K."/>
        </authorList>
    </citation>
    <scope>NUCLEOTIDE SEQUENCE [LARGE SCALE GENOMIC DNA]</scope>
    <source>
        <strain evidence="1 2">JCM 11201</strain>
    </source>
</reference>
<comment type="caution">
    <text evidence="1">The sequence shown here is derived from an EMBL/GenBank/DDBJ whole genome shotgun (WGS) entry which is preliminary data.</text>
</comment>
<keyword evidence="2" id="KW-1185">Reference proteome</keyword>
<protein>
    <recommendedName>
        <fullName evidence="3">CxxH/CxxC protein</fullName>
    </recommendedName>
</protein>